<dbReference type="Proteomes" id="UP001138681">
    <property type="component" value="Unassembled WGS sequence"/>
</dbReference>
<reference evidence="2" key="1">
    <citation type="submission" date="2021-04" db="EMBL/GenBank/DDBJ databases">
        <authorList>
            <person name="Pira H."/>
            <person name="Risdian C."/>
            <person name="Wink J."/>
        </authorList>
    </citation>
    <scope>NUCLEOTIDE SEQUENCE</scope>
    <source>
        <strain evidence="2">WH158</strain>
    </source>
</reference>
<evidence type="ECO:0000259" key="1">
    <source>
        <dbReference type="Pfam" id="PF12728"/>
    </source>
</evidence>
<feature type="domain" description="Helix-turn-helix" evidence="1">
    <location>
        <begin position="51"/>
        <end position="97"/>
    </location>
</feature>
<keyword evidence="3" id="KW-1185">Reference proteome</keyword>
<gene>
    <name evidence="2" type="ORF">KCG46_07165</name>
</gene>
<organism evidence="2 3">
    <name type="scientific">Erythrobacter crassostreae</name>
    <dbReference type="NCBI Taxonomy" id="2828328"/>
    <lineage>
        <taxon>Bacteria</taxon>
        <taxon>Pseudomonadati</taxon>
        <taxon>Pseudomonadota</taxon>
        <taxon>Alphaproteobacteria</taxon>
        <taxon>Sphingomonadales</taxon>
        <taxon>Erythrobacteraceae</taxon>
        <taxon>Erythrobacter/Porphyrobacter group</taxon>
        <taxon>Erythrobacter</taxon>
    </lineage>
</organism>
<dbReference type="EMBL" id="JAGSPC010000001">
    <property type="protein sequence ID" value="MBV7259351.1"/>
    <property type="molecule type" value="Genomic_DNA"/>
</dbReference>
<protein>
    <submittedName>
        <fullName evidence="2">Helix-turn-helix domain-containing protein</fullName>
    </submittedName>
</protein>
<dbReference type="InterPro" id="IPR041657">
    <property type="entry name" value="HTH_17"/>
</dbReference>
<dbReference type="Pfam" id="PF12728">
    <property type="entry name" value="HTH_17"/>
    <property type="match status" value="1"/>
</dbReference>
<dbReference type="InterPro" id="IPR010093">
    <property type="entry name" value="SinI_DNA-bd"/>
</dbReference>
<evidence type="ECO:0000313" key="2">
    <source>
        <dbReference type="EMBL" id="MBV7259351.1"/>
    </source>
</evidence>
<proteinExistence type="predicted"/>
<name>A0A9X1F2Z3_9SPHN</name>
<evidence type="ECO:0000313" key="3">
    <source>
        <dbReference type="Proteomes" id="UP001138681"/>
    </source>
</evidence>
<dbReference type="AlphaFoldDB" id="A0A9X1F2Z3"/>
<dbReference type="NCBIfam" id="TIGR01764">
    <property type="entry name" value="excise"/>
    <property type="match status" value="1"/>
</dbReference>
<sequence>MIKKLPSASSKLISDRPARIFKLERSQVEAIAETVARHLERHESRSESKLVSINEATSILGIGRSSVYRMISEGTLETRHIGRRTLLLRSDLNAILEGSCDS</sequence>
<accession>A0A9X1F2Z3</accession>
<dbReference type="GO" id="GO:0003677">
    <property type="term" value="F:DNA binding"/>
    <property type="evidence" value="ECO:0007669"/>
    <property type="project" value="InterPro"/>
</dbReference>
<comment type="caution">
    <text evidence="2">The sequence shown here is derived from an EMBL/GenBank/DDBJ whole genome shotgun (WGS) entry which is preliminary data.</text>
</comment>